<keyword evidence="2" id="KW-1185">Reference proteome</keyword>
<keyword evidence="1" id="KW-0614">Plasmid</keyword>
<dbReference type="Proteomes" id="UP001061991">
    <property type="component" value="Plasmid p_unnamed3"/>
</dbReference>
<accession>A0ACD4CVZ4</accession>
<name>A0ACD4CVZ4_9HYPH</name>
<protein>
    <submittedName>
        <fullName evidence="1">ABC transporter substrate-binding protein</fullName>
    </submittedName>
</protein>
<reference evidence="1" key="1">
    <citation type="submission" date="2022-09" db="EMBL/GenBank/DDBJ databases">
        <title>Interaction between co-microsymbionts with complementary sets of symbiotic genes in legume-rhizobium systems.</title>
        <authorList>
            <person name="Safronova V."/>
            <person name="Sazanova A."/>
            <person name="Afonin A."/>
            <person name="Chirak E."/>
        </authorList>
    </citation>
    <scope>NUCLEOTIDE SEQUENCE</scope>
    <source>
        <strain evidence="1">A18/3m</strain>
    </source>
</reference>
<evidence type="ECO:0000313" key="2">
    <source>
        <dbReference type="Proteomes" id="UP001061991"/>
    </source>
</evidence>
<gene>
    <name evidence="1" type="ORF">N8E88_02090</name>
</gene>
<geneLocation type="plasmid" evidence="1 2">
    <name>p_unnamed3</name>
</geneLocation>
<sequence length="534" mass="58789">MTISRRELFKVSLAAGAALSTPSVLRSKAAAAEPLTIRMVRDNLKVYDPIWTTSGVTANHGAAIYDTLFALDSKFMPQPQMVGNWGVSEDKRTYTFELRDGLAWHDGTPVTAADCVASLRRWAKVHPGGKLIMARARDISAKDQRTFTIVLNEPLSLLINILGDVTAPLPFMMREKDAELPATEQVTSNIGSGPFRFNKNLARPGASFAYDRNDQYVPRQEASNGLAGGKIVNVDRVVWNIISDQQTALAALQAGEVDLLDSPAVDLLSVIDADPNLEVRDLNQGGLNNVLRMNFLQPPFNNVKARQALLHLIDQEAFLNILFPDPRFRSTVTSIFGHSTLYTNDANTGWFKKGGDPEKAKQLFKEAGYAGEKVLILQPTDLGLAASSACQLLADTLRKVGVNAELAPMAWGELATRRSNKGPVDNGGWSLFISDQSDYALGNPIGSPFLVASGDDAWYGWPKSDEYEALRAKWADVETLDQRKDLARQMQTVWWDFVGDMRLGQNSQPIAYRKALTGLIGMPQILPMWNLRKA</sequence>
<evidence type="ECO:0000313" key="1">
    <source>
        <dbReference type="EMBL" id="UXN57633.1"/>
    </source>
</evidence>
<proteinExistence type="predicted"/>
<organism evidence="1 2">
    <name type="scientific">Phyllobacterium zundukense</name>
    <dbReference type="NCBI Taxonomy" id="1867719"/>
    <lineage>
        <taxon>Bacteria</taxon>
        <taxon>Pseudomonadati</taxon>
        <taxon>Pseudomonadota</taxon>
        <taxon>Alphaproteobacteria</taxon>
        <taxon>Hyphomicrobiales</taxon>
        <taxon>Phyllobacteriaceae</taxon>
        <taxon>Phyllobacterium</taxon>
    </lineage>
</organism>
<dbReference type="EMBL" id="CP104970">
    <property type="protein sequence ID" value="UXN57633.1"/>
    <property type="molecule type" value="Genomic_DNA"/>
</dbReference>